<evidence type="ECO:0000256" key="1">
    <source>
        <dbReference type="SAM" id="SignalP"/>
    </source>
</evidence>
<organism evidence="2 3">
    <name type="scientific">Saccharomycopsis crataegensis</name>
    <dbReference type="NCBI Taxonomy" id="43959"/>
    <lineage>
        <taxon>Eukaryota</taxon>
        <taxon>Fungi</taxon>
        <taxon>Dikarya</taxon>
        <taxon>Ascomycota</taxon>
        <taxon>Saccharomycotina</taxon>
        <taxon>Saccharomycetes</taxon>
        <taxon>Saccharomycopsidaceae</taxon>
        <taxon>Saccharomycopsis</taxon>
    </lineage>
</organism>
<accession>A0AAV5QK69</accession>
<name>A0AAV5QK69_9ASCO</name>
<gene>
    <name evidence="2" type="ORF">DASC09_025270</name>
</gene>
<dbReference type="Proteomes" id="UP001360560">
    <property type="component" value="Unassembled WGS sequence"/>
</dbReference>
<proteinExistence type="predicted"/>
<feature type="signal peptide" evidence="1">
    <location>
        <begin position="1"/>
        <end position="19"/>
    </location>
</feature>
<dbReference type="EMBL" id="BTFZ01000004">
    <property type="protein sequence ID" value="GMM35202.1"/>
    <property type="molecule type" value="Genomic_DNA"/>
</dbReference>
<dbReference type="AlphaFoldDB" id="A0AAV5QK69"/>
<evidence type="ECO:0000313" key="2">
    <source>
        <dbReference type="EMBL" id="GMM35202.1"/>
    </source>
</evidence>
<evidence type="ECO:0000313" key="3">
    <source>
        <dbReference type="Proteomes" id="UP001360560"/>
    </source>
</evidence>
<feature type="chain" id="PRO_5043797903" evidence="1">
    <location>
        <begin position="20"/>
        <end position="360"/>
    </location>
</feature>
<reference evidence="2 3" key="1">
    <citation type="journal article" date="2023" name="Elife">
        <title>Identification of key yeast species and microbe-microbe interactions impacting larval growth of Drosophila in the wild.</title>
        <authorList>
            <person name="Mure A."/>
            <person name="Sugiura Y."/>
            <person name="Maeda R."/>
            <person name="Honda K."/>
            <person name="Sakurai N."/>
            <person name="Takahashi Y."/>
            <person name="Watada M."/>
            <person name="Katoh T."/>
            <person name="Gotoh A."/>
            <person name="Gotoh Y."/>
            <person name="Taniguchi I."/>
            <person name="Nakamura K."/>
            <person name="Hayashi T."/>
            <person name="Katayama T."/>
            <person name="Uemura T."/>
            <person name="Hattori Y."/>
        </authorList>
    </citation>
    <scope>NUCLEOTIDE SEQUENCE [LARGE SCALE GENOMIC DNA]</scope>
    <source>
        <strain evidence="2 3">SC-9</strain>
    </source>
</reference>
<keyword evidence="1" id="KW-0732">Signal</keyword>
<comment type="caution">
    <text evidence="2">The sequence shown here is derived from an EMBL/GenBank/DDBJ whole genome shotgun (WGS) entry which is preliminary data.</text>
</comment>
<sequence>MKLFNAIVALALASKFTTAAYLAYSPIEVVAPVKRHIVSPYNITNSTVFGTKGSSGSFSSSTSSSAGSSVTVSSASSSKSDSCFPSNENEKLEAFTFVKKFWTSFINPTDDAEALKINSTYFTEDCKGRVSLTRDFEGDELNTEYIFGLFSNVFEVKFRMVGIPLNYTMLNFLYDDMKAISSVNVEFYIPQADFYIPIQIDLWFVLVKTNGYLQIAEYDGIFRNFDRAYEETNAYVQELIGEEYGSLYPNKTSLEIYTGLAIESICEVHQEYCLGENQQYSSYETCVAFLSTVRLGQGFEGGRDTIFCRNLHQVMLPFRPAVHCPHIGPTGGDMCTDTDTSYNEIVDTYSTYFDPLFISI</sequence>
<keyword evidence="3" id="KW-1185">Reference proteome</keyword>
<dbReference type="GeneID" id="90073181"/>
<protein>
    <submittedName>
        <fullName evidence="2">Uncharacterized protein</fullName>
    </submittedName>
</protein>
<dbReference type="RefSeq" id="XP_064852202.1">
    <property type="nucleotide sequence ID" value="XM_064996130.1"/>
</dbReference>